<sequence length="299" mass="32981">MWKDKTHKSPPIIFFLAVVLVFVGWLAADSAEADEGINRIVSLAPSVTESLELLGYTSKIAGVTSYDPLREKGNVDSVGGFSNPSLEKIMSLDPDLVIGVSTFHHEILERIKAFGVGALEIEPHRRLMEVEKSFYRIGDALGCLRKAEETWHNVVVKLDKIRALVKETFPEGSPSVLIVVWHDPLTVVGGYNYIDDILDWIGIRNAAEAIKFTFPNIDRERLLLMDPDVILIASAETGMSMGVQDFLSEFGKLPIDAIKKGKVALVKSDLLFHPGPKAPETAMLVLEATANLYGKKVKK</sequence>
<evidence type="ECO:0000313" key="3">
    <source>
        <dbReference type="EMBL" id="AER67010.1"/>
    </source>
</evidence>
<feature type="domain" description="Fe/B12 periplasmic-binding" evidence="2">
    <location>
        <begin position="39"/>
        <end position="297"/>
    </location>
</feature>
<dbReference type="PANTHER" id="PTHR30535">
    <property type="entry name" value="VITAMIN B12-BINDING PROTEIN"/>
    <property type="match status" value="1"/>
</dbReference>
<dbReference type="HOGENOM" id="CLU_038034_2_8_0"/>
<dbReference type="KEGG" id="tli:Tlie_1279"/>
<protein>
    <submittedName>
        <fullName evidence="3">Periplasmic binding protein</fullName>
    </submittedName>
</protein>
<dbReference type="eggNOG" id="COG0614">
    <property type="taxonomic scope" value="Bacteria"/>
</dbReference>
<dbReference type="Proteomes" id="UP000005868">
    <property type="component" value="Chromosome"/>
</dbReference>
<organism evidence="3 4">
    <name type="scientific">Thermovirga lienii (strain ATCC BAA-1197 / DSM 17291 / Cas60314)</name>
    <dbReference type="NCBI Taxonomy" id="580340"/>
    <lineage>
        <taxon>Bacteria</taxon>
        <taxon>Thermotogati</taxon>
        <taxon>Synergistota</taxon>
        <taxon>Synergistia</taxon>
        <taxon>Synergistales</taxon>
        <taxon>Thermovirgaceae</taxon>
        <taxon>Thermovirga</taxon>
    </lineage>
</organism>
<dbReference type="InterPro" id="IPR002491">
    <property type="entry name" value="ABC_transptr_periplasmic_BD"/>
</dbReference>
<dbReference type="NCBIfam" id="NF038402">
    <property type="entry name" value="TroA_like"/>
    <property type="match status" value="1"/>
</dbReference>
<accession>G7V623</accession>
<dbReference type="EMBL" id="CP003096">
    <property type="protein sequence ID" value="AER67010.1"/>
    <property type="molecule type" value="Genomic_DNA"/>
</dbReference>
<keyword evidence="4" id="KW-1185">Reference proteome</keyword>
<evidence type="ECO:0000313" key="4">
    <source>
        <dbReference type="Proteomes" id="UP000005868"/>
    </source>
</evidence>
<proteinExistence type="predicted"/>
<dbReference type="SUPFAM" id="SSF53807">
    <property type="entry name" value="Helical backbone' metal receptor"/>
    <property type="match status" value="1"/>
</dbReference>
<dbReference type="OrthoDB" id="9787830at2"/>
<gene>
    <name evidence="3" type="ordered locus">Tlie_1279</name>
</gene>
<dbReference type="AlphaFoldDB" id="G7V623"/>
<dbReference type="Gene3D" id="3.40.50.1980">
    <property type="entry name" value="Nitrogenase molybdenum iron protein domain"/>
    <property type="match status" value="2"/>
</dbReference>
<dbReference type="STRING" id="580340.Tlie_1279"/>
<dbReference type="InterPro" id="IPR050902">
    <property type="entry name" value="ABC_Transporter_SBP"/>
</dbReference>
<evidence type="ECO:0000259" key="2">
    <source>
        <dbReference type="PROSITE" id="PS50983"/>
    </source>
</evidence>
<dbReference type="PROSITE" id="PS50983">
    <property type="entry name" value="FE_B12_PBP"/>
    <property type="match status" value="1"/>
</dbReference>
<keyword evidence="1" id="KW-0732">Signal</keyword>
<dbReference type="Pfam" id="PF01497">
    <property type="entry name" value="Peripla_BP_2"/>
    <property type="match status" value="1"/>
</dbReference>
<dbReference type="PANTHER" id="PTHR30535:SF34">
    <property type="entry name" value="MOLYBDATE-BINDING PROTEIN MOLA"/>
    <property type="match status" value="1"/>
</dbReference>
<dbReference type="InterPro" id="IPR054828">
    <property type="entry name" value="Vit_B12_bind_prot"/>
</dbReference>
<reference evidence="3 4" key="2">
    <citation type="journal article" date="2012" name="Stand. Genomic Sci.">
        <title>Genome sequence of the moderately thermophilic, amino-acid-degrading and sulfur-reducing bacterium Thermovirga lienii type strain (Cas60314(T)).</title>
        <authorList>
            <person name="Goker M."/>
            <person name="Saunders E."/>
            <person name="Lapidus A."/>
            <person name="Nolan M."/>
            <person name="Lucas S."/>
            <person name="Hammon N."/>
            <person name="Deshpande S."/>
            <person name="Cheng J.F."/>
            <person name="Han C."/>
            <person name="Tapia R."/>
            <person name="Goodwin L.A."/>
            <person name="Pitluck S."/>
            <person name="Liolios K."/>
            <person name="Mavromatis K."/>
            <person name="Pagani I."/>
            <person name="Ivanova N."/>
            <person name="Mikhailova N."/>
            <person name="Pati A."/>
            <person name="Chen A."/>
            <person name="Palaniappan K."/>
            <person name="Land M."/>
            <person name="Chang Y.J."/>
            <person name="Jeffries C.D."/>
            <person name="Brambilla E.M."/>
            <person name="Rohde M."/>
            <person name="Spring S."/>
            <person name="Detter J.C."/>
            <person name="Woyke T."/>
            <person name="Bristow J."/>
            <person name="Eisen J.A."/>
            <person name="Markowitz V."/>
            <person name="Hugenholtz P."/>
            <person name="Kyrpides N.C."/>
            <person name="Klenk H.P."/>
        </authorList>
    </citation>
    <scope>NUCLEOTIDE SEQUENCE [LARGE SCALE GENOMIC DNA]</scope>
    <source>
        <strain evidence="4">ATCC BAA-1197 / DSM 17291 / Cas60314</strain>
    </source>
</reference>
<name>G7V623_THELD</name>
<evidence type="ECO:0000256" key="1">
    <source>
        <dbReference type="ARBA" id="ARBA00022729"/>
    </source>
</evidence>
<reference evidence="4" key="1">
    <citation type="submission" date="2011-10" db="EMBL/GenBank/DDBJ databases">
        <title>The complete genome of chromosome of Thermovirga lienii DSM 17291.</title>
        <authorList>
            <consortium name="US DOE Joint Genome Institute (JGI-PGF)"/>
            <person name="Lucas S."/>
            <person name="Copeland A."/>
            <person name="Lapidus A."/>
            <person name="Glavina del Rio T."/>
            <person name="Dalin E."/>
            <person name="Tice H."/>
            <person name="Bruce D."/>
            <person name="Goodwin L."/>
            <person name="Pitluck S."/>
            <person name="Peters L."/>
            <person name="Mikhailova N."/>
            <person name="Saunders E."/>
            <person name="Kyrpides N."/>
            <person name="Mavromatis K."/>
            <person name="Ivanova N."/>
            <person name="Last F.I."/>
            <person name="Brettin T."/>
            <person name="Detter J.C."/>
            <person name="Han C."/>
            <person name="Larimer F."/>
            <person name="Land M."/>
            <person name="Hauser L."/>
            <person name="Markowitz V."/>
            <person name="Cheng J.-F."/>
            <person name="Hugenholtz P."/>
            <person name="Woyke T."/>
            <person name="Wu D."/>
            <person name="Spring S."/>
            <person name="Schroeder M."/>
            <person name="Brambilla E.-M."/>
            <person name="Klenk H.-P."/>
            <person name="Eisen J.A."/>
        </authorList>
    </citation>
    <scope>NUCLEOTIDE SEQUENCE [LARGE SCALE GENOMIC DNA]</scope>
    <source>
        <strain evidence="4">ATCC BAA-1197 / DSM 17291 / Cas60314</strain>
    </source>
</reference>
<dbReference type="GO" id="GO:0071281">
    <property type="term" value="P:cellular response to iron ion"/>
    <property type="evidence" value="ECO:0007669"/>
    <property type="project" value="TreeGrafter"/>
</dbReference>